<keyword evidence="3" id="KW-0762">Sugar transport</keyword>
<dbReference type="PANTHER" id="PTHR47738:SF2">
    <property type="entry name" value="PTS SYSTEM FRUCTOSE-LIKE EIIA COMPONENT"/>
    <property type="match status" value="1"/>
</dbReference>
<dbReference type="OrthoDB" id="95460at2"/>
<keyword evidence="1" id="KW-0813">Transport</keyword>
<protein>
    <submittedName>
        <fullName evidence="7">PTS fructose transporter subunit IIA</fullName>
    </submittedName>
</protein>
<evidence type="ECO:0000256" key="3">
    <source>
        <dbReference type="ARBA" id="ARBA00022597"/>
    </source>
</evidence>
<dbReference type="NCBIfam" id="TIGR00848">
    <property type="entry name" value="fruA"/>
    <property type="match status" value="1"/>
</dbReference>
<dbReference type="Pfam" id="PF00359">
    <property type="entry name" value="PTS_EIIA_2"/>
    <property type="match status" value="1"/>
</dbReference>
<dbReference type="GO" id="GO:0008982">
    <property type="term" value="F:protein-N(PI)-phosphohistidine-sugar phosphotransferase activity"/>
    <property type="evidence" value="ECO:0007669"/>
    <property type="project" value="InterPro"/>
</dbReference>
<dbReference type="GO" id="GO:0016020">
    <property type="term" value="C:membrane"/>
    <property type="evidence" value="ECO:0007669"/>
    <property type="project" value="InterPro"/>
</dbReference>
<evidence type="ECO:0000313" key="7">
    <source>
        <dbReference type="EMBL" id="OJG80717.1"/>
    </source>
</evidence>
<dbReference type="InterPro" id="IPR016152">
    <property type="entry name" value="PTrfase/Anion_transptr"/>
</dbReference>
<keyword evidence="8" id="KW-1185">Reference proteome</keyword>
<keyword evidence="4" id="KW-0808">Transferase</keyword>
<dbReference type="Proteomes" id="UP000182152">
    <property type="component" value="Unassembled WGS sequence"/>
</dbReference>
<dbReference type="AlphaFoldDB" id="A0A1L8WI66"/>
<dbReference type="Gene3D" id="3.40.930.10">
    <property type="entry name" value="Mannitol-specific EII, Chain A"/>
    <property type="match status" value="1"/>
</dbReference>
<sequence>MEVTIIIDPNTIKINLTGTTKEEVLEELATVLLKNGYINDLKEFMKAIYKREKAGHTGIGNYIAIPHGKSASVNKIGVAIGVTPYEISWETLDGKGVKGIILFAVGNDNEGAKNHLKLLSLFARKLGNDAVVEQLIKAKTPKDVITAFTLSEKRTDK</sequence>
<dbReference type="GO" id="GO:0009401">
    <property type="term" value="P:phosphoenolpyruvate-dependent sugar phosphotransferase system"/>
    <property type="evidence" value="ECO:0007669"/>
    <property type="project" value="UniProtKB-KW"/>
</dbReference>
<reference evidence="7 8" key="1">
    <citation type="submission" date="2014-12" db="EMBL/GenBank/DDBJ databases">
        <title>Draft genome sequences of 29 type strains of Enterococci.</title>
        <authorList>
            <person name="Zhong Z."/>
            <person name="Sun Z."/>
            <person name="Liu W."/>
            <person name="Zhang W."/>
            <person name="Zhang H."/>
        </authorList>
    </citation>
    <scope>NUCLEOTIDE SEQUENCE [LARGE SCALE GENOMIC DNA]</scope>
    <source>
        <strain evidence="7 8">DSM 15687</strain>
    </source>
</reference>
<keyword evidence="5" id="KW-0598">Phosphotransferase system</keyword>
<dbReference type="EMBL" id="JXLB01000013">
    <property type="protein sequence ID" value="OJG80717.1"/>
    <property type="molecule type" value="Genomic_DNA"/>
</dbReference>
<comment type="caution">
    <text evidence="7">The sequence shown here is derived from an EMBL/GenBank/DDBJ whole genome shotgun (WGS) entry which is preliminary data.</text>
</comment>
<evidence type="ECO:0000256" key="2">
    <source>
        <dbReference type="ARBA" id="ARBA00022553"/>
    </source>
</evidence>
<dbReference type="InterPro" id="IPR051541">
    <property type="entry name" value="PTS_SugarTrans_NitroReg"/>
</dbReference>
<accession>A0A1L8WI66</accession>
<dbReference type="InterPro" id="IPR002178">
    <property type="entry name" value="PTS_EIIA_type-2_dom"/>
</dbReference>
<dbReference type="PANTHER" id="PTHR47738">
    <property type="entry name" value="PTS SYSTEM FRUCTOSE-LIKE EIIA COMPONENT-RELATED"/>
    <property type="match status" value="1"/>
</dbReference>
<name>A0A1L8WI66_9ENTE</name>
<organism evidence="7 8">
    <name type="scientific">Enterococcus ratti</name>
    <dbReference type="NCBI Taxonomy" id="150033"/>
    <lineage>
        <taxon>Bacteria</taxon>
        <taxon>Bacillati</taxon>
        <taxon>Bacillota</taxon>
        <taxon>Bacilli</taxon>
        <taxon>Lactobacillales</taxon>
        <taxon>Enterococcaceae</taxon>
        <taxon>Enterococcus</taxon>
    </lineage>
</organism>
<evidence type="ECO:0000313" key="8">
    <source>
        <dbReference type="Proteomes" id="UP000182152"/>
    </source>
</evidence>
<feature type="domain" description="PTS EIIA type-2" evidence="6">
    <location>
        <begin position="5"/>
        <end position="151"/>
    </location>
</feature>
<evidence type="ECO:0000256" key="5">
    <source>
        <dbReference type="ARBA" id="ARBA00022683"/>
    </source>
</evidence>
<dbReference type="RefSeq" id="WP_071855648.1">
    <property type="nucleotide sequence ID" value="NZ_JXLB01000013.1"/>
</dbReference>
<proteinExistence type="predicted"/>
<evidence type="ECO:0000259" key="6">
    <source>
        <dbReference type="PROSITE" id="PS51094"/>
    </source>
</evidence>
<dbReference type="STRING" id="150033.RV14_GL000459"/>
<evidence type="ECO:0000256" key="1">
    <source>
        <dbReference type="ARBA" id="ARBA00022448"/>
    </source>
</evidence>
<evidence type="ECO:0000256" key="4">
    <source>
        <dbReference type="ARBA" id="ARBA00022679"/>
    </source>
</evidence>
<dbReference type="SUPFAM" id="SSF55804">
    <property type="entry name" value="Phoshotransferase/anion transport protein"/>
    <property type="match status" value="1"/>
</dbReference>
<dbReference type="PROSITE" id="PS00372">
    <property type="entry name" value="PTS_EIIA_TYPE_2_HIS"/>
    <property type="match status" value="1"/>
</dbReference>
<dbReference type="CDD" id="cd00211">
    <property type="entry name" value="PTS_IIA_fru"/>
    <property type="match status" value="1"/>
</dbReference>
<dbReference type="InterPro" id="IPR004715">
    <property type="entry name" value="PTS_IIA_fruc"/>
</dbReference>
<gene>
    <name evidence="7" type="ORF">RV14_GL000459</name>
</gene>
<keyword evidence="2" id="KW-0597">Phosphoprotein</keyword>
<dbReference type="PROSITE" id="PS51094">
    <property type="entry name" value="PTS_EIIA_TYPE_2"/>
    <property type="match status" value="1"/>
</dbReference>